<dbReference type="SUPFAM" id="SSF55874">
    <property type="entry name" value="ATPase domain of HSP90 chaperone/DNA topoisomerase II/histidine kinase"/>
    <property type="match status" value="1"/>
</dbReference>
<comment type="caution">
    <text evidence="2">The sequence shown here is derived from an EMBL/GenBank/DDBJ whole genome shotgun (WGS) entry which is preliminary data.</text>
</comment>
<evidence type="ECO:0000313" key="2">
    <source>
        <dbReference type="EMBL" id="MDX8049938.1"/>
    </source>
</evidence>
<proteinExistence type="predicted"/>
<name>A0ABU4TNT6_9PSEU</name>
<feature type="compositionally biased region" description="Polar residues" evidence="1">
    <location>
        <begin position="68"/>
        <end position="78"/>
    </location>
</feature>
<feature type="compositionally biased region" description="Basic and acidic residues" evidence="1">
    <location>
        <begin position="152"/>
        <end position="162"/>
    </location>
</feature>
<accession>A0ABU4TNT6</accession>
<sequence>MRRRLTDVIHDATDPLGFTPALRFDGPLDALVPDDIAADLIALVREALSNTARSGLANLRTRAEKHNGTLTIDSSAGRGTTLMRTAPLPEPDQDDNARQAPRLPAVSNDPDLAGRQAVADRFSTRSPLVGRPVTSMSPRARGQRASGTKACGMRDVRLLSGQ</sequence>
<dbReference type="EMBL" id="JAXAVV010000004">
    <property type="protein sequence ID" value="MDX8049938.1"/>
    <property type="molecule type" value="Genomic_DNA"/>
</dbReference>
<organism evidence="2 3">
    <name type="scientific">Lentzea kristufekii</name>
    <dbReference type="NCBI Taxonomy" id="3095430"/>
    <lineage>
        <taxon>Bacteria</taxon>
        <taxon>Bacillati</taxon>
        <taxon>Actinomycetota</taxon>
        <taxon>Actinomycetes</taxon>
        <taxon>Pseudonocardiales</taxon>
        <taxon>Pseudonocardiaceae</taxon>
        <taxon>Lentzea</taxon>
    </lineage>
</organism>
<evidence type="ECO:0000256" key="1">
    <source>
        <dbReference type="SAM" id="MobiDB-lite"/>
    </source>
</evidence>
<feature type="region of interest" description="Disordered" evidence="1">
    <location>
        <begin position="68"/>
        <end position="162"/>
    </location>
</feature>
<keyword evidence="3" id="KW-1185">Reference proteome</keyword>
<evidence type="ECO:0008006" key="4">
    <source>
        <dbReference type="Google" id="ProtNLM"/>
    </source>
</evidence>
<reference evidence="2 3" key="1">
    <citation type="submission" date="2023-11" db="EMBL/GenBank/DDBJ databases">
        <title>Lentzea sokolovensis, sp. nov., Lentzea kristufkii, sp. nov., and Lentzea miocenensis, sp. nov., rare actinobacteria from Sokolov Coal Basin, Miocene lacustrine sediment, Czech Republic.</title>
        <authorList>
            <person name="Lara A."/>
            <person name="Kotroba L."/>
            <person name="Nouioui I."/>
            <person name="Neumann-Schaal M."/>
            <person name="Mast Y."/>
            <person name="Chronakova A."/>
        </authorList>
    </citation>
    <scope>NUCLEOTIDE SEQUENCE [LARGE SCALE GENOMIC DNA]</scope>
    <source>
        <strain evidence="2 3">BCCO 10_0798</strain>
    </source>
</reference>
<protein>
    <recommendedName>
        <fullName evidence="4">Histidine kinase-, DNA gyrase B-, and HSP90-like ATPase</fullName>
    </recommendedName>
</protein>
<evidence type="ECO:0000313" key="3">
    <source>
        <dbReference type="Proteomes" id="UP001271792"/>
    </source>
</evidence>
<gene>
    <name evidence="2" type="ORF">SK571_11150</name>
</gene>
<dbReference type="Gene3D" id="3.30.565.10">
    <property type="entry name" value="Histidine kinase-like ATPase, C-terminal domain"/>
    <property type="match status" value="1"/>
</dbReference>
<dbReference type="RefSeq" id="WP_319983954.1">
    <property type="nucleotide sequence ID" value="NZ_JAXAVV010000004.1"/>
</dbReference>
<dbReference type="InterPro" id="IPR036890">
    <property type="entry name" value="HATPase_C_sf"/>
</dbReference>
<dbReference type="Proteomes" id="UP001271792">
    <property type="component" value="Unassembled WGS sequence"/>
</dbReference>